<keyword evidence="5 8" id="KW-1133">Transmembrane helix</keyword>
<feature type="domain" description="Major facilitator superfamily (MFS) profile" evidence="9">
    <location>
        <begin position="36"/>
        <end position="502"/>
    </location>
</feature>
<keyword evidence="3" id="KW-0813">Transport</keyword>
<gene>
    <name evidence="10" type="ORF">CNMCM8927_000348</name>
</gene>
<dbReference type="GO" id="GO:0016020">
    <property type="term" value="C:membrane"/>
    <property type="evidence" value="ECO:0007669"/>
    <property type="project" value="UniProtKB-SubCell"/>
</dbReference>
<accession>A0AAN5YU53</accession>
<evidence type="ECO:0000256" key="6">
    <source>
        <dbReference type="ARBA" id="ARBA00023063"/>
    </source>
</evidence>
<feature type="transmembrane region" description="Helical" evidence="8">
    <location>
        <begin position="310"/>
        <end position="336"/>
    </location>
</feature>
<dbReference type="AlphaFoldDB" id="A0AAN5YU53"/>
<dbReference type="InterPro" id="IPR004737">
    <property type="entry name" value="NO3_transporter_NarK/NarU-like"/>
</dbReference>
<dbReference type="PANTHER" id="PTHR23515">
    <property type="entry name" value="HIGH-AFFINITY NITRATE TRANSPORTER 2.3"/>
    <property type="match status" value="1"/>
</dbReference>
<reference evidence="10" key="1">
    <citation type="journal article" date="2020" name="bioRxiv">
        <title>Genomic and phenotypic heterogeneity of clinical isolates of the human pathogens Aspergillus fumigatus, Aspergillus lentulus and Aspergillus fumigatiaffinis.</title>
        <authorList>
            <person name="dos Santos R.A.C."/>
            <person name="Steenwyk J.L."/>
            <person name="Rivero-Menendez O."/>
            <person name="Mead M.E."/>
            <person name="Silva L.P."/>
            <person name="Bastos R.W."/>
            <person name="Alastruey-Izquierdo A."/>
            <person name="Goldman G.H."/>
            <person name="Rokas A."/>
        </authorList>
    </citation>
    <scope>NUCLEOTIDE SEQUENCE</scope>
    <source>
        <strain evidence="10">CNM-CM8927</strain>
    </source>
</reference>
<feature type="transmembrane region" description="Helical" evidence="8">
    <location>
        <begin position="128"/>
        <end position="152"/>
    </location>
</feature>
<proteinExistence type="inferred from homology"/>
<evidence type="ECO:0000313" key="10">
    <source>
        <dbReference type="EMBL" id="KAF4208352.1"/>
    </source>
</evidence>
<dbReference type="CDD" id="cd17341">
    <property type="entry name" value="MFS_NRT2_like"/>
    <property type="match status" value="1"/>
</dbReference>
<dbReference type="NCBIfam" id="TIGR00886">
    <property type="entry name" value="2A0108"/>
    <property type="match status" value="1"/>
</dbReference>
<evidence type="ECO:0000256" key="7">
    <source>
        <dbReference type="ARBA" id="ARBA00023136"/>
    </source>
</evidence>
<dbReference type="Pfam" id="PF05336">
    <property type="entry name" value="rhaM"/>
    <property type="match status" value="1"/>
</dbReference>
<feature type="transmembrane region" description="Helical" evidence="8">
    <location>
        <begin position="74"/>
        <end position="91"/>
    </location>
</feature>
<keyword evidence="7 8" id="KW-0472">Membrane</keyword>
<feature type="transmembrane region" description="Helical" evidence="8">
    <location>
        <begin position="415"/>
        <end position="438"/>
    </location>
</feature>
<protein>
    <recommendedName>
        <fullName evidence="9">Major facilitator superfamily (MFS) profile domain-containing protein</fullName>
    </recommendedName>
</protein>
<organism evidence="10 11">
    <name type="scientific">Aspergillus lentulus</name>
    <dbReference type="NCBI Taxonomy" id="293939"/>
    <lineage>
        <taxon>Eukaryota</taxon>
        <taxon>Fungi</taxon>
        <taxon>Dikarya</taxon>
        <taxon>Ascomycota</taxon>
        <taxon>Pezizomycotina</taxon>
        <taxon>Eurotiomycetes</taxon>
        <taxon>Eurotiomycetidae</taxon>
        <taxon>Eurotiales</taxon>
        <taxon>Aspergillaceae</taxon>
        <taxon>Aspergillus</taxon>
        <taxon>Aspergillus subgen. Fumigati</taxon>
    </lineage>
</organism>
<feature type="transmembrane region" description="Helical" evidence="8">
    <location>
        <begin position="103"/>
        <end position="122"/>
    </location>
</feature>
<dbReference type="InterPro" id="IPR020846">
    <property type="entry name" value="MFS_dom"/>
</dbReference>
<dbReference type="GO" id="GO:0042128">
    <property type="term" value="P:nitrate assimilation"/>
    <property type="evidence" value="ECO:0007669"/>
    <property type="project" value="UniProtKB-KW"/>
</dbReference>
<dbReference type="FunFam" id="1.20.1250.20:FF:000382">
    <property type="entry name" value="Nitrate transporter CrnA"/>
    <property type="match status" value="1"/>
</dbReference>
<dbReference type="InterPro" id="IPR011008">
    <property type="entry name" value="Dimeric_a/b-barrel"/>
</dbReference>
<dbReference type="SUPFAM" id="SSF54909">
    <property type="entry name" value="Dimeric alpha+beta barrel"/>
    <property type="match status" value="1"/>
</dbReference>
<comment type="subcellular location">
    <subcellularLocation>
        <location evidence="1">Membrane</location>
        <topology evidence="1">Multi-pass membrane protein</topology>
    </subcellularLocation>
</comment>
<dbReference type="GO" id="GO:0015112">
    <property type="term" value="F:nitrate transmembrane transporter activity"/>
    <property type="evidence" value="ECO:0007669"/>
    <property type="project" value="InterPro"/>
</dbReference>
<evidence type="ECO:0000259" key="9">
    <source>
        <dbReference type="PROSITE" id="PS50850"/>
    </source>
</evidence>
<feature type="transmembrane region" description="Helical" evidence="8">
    <location>
        <begin position="445"/>
        <end position="468"/>
    </location>
</feature>
<name>A0AAN5YU53_ASPLE</name>
<feature type="transmembrane region" description="Helical" evidence="8">
    <location>
        <begin position="480"/>
        <end position="497"/>
    </location>
</feature>
<feature type="transmembrane region" description="Helical" evidence="8">
    <location>
        <begin position="164"/>
        <end position="182"/>
    </location>
</feature>
<feature type="transmembrane region" description="Helical" evidence="8">
    <location>
        <begin position="356"/>
        <end position="378"/>
    </location>
</feature>
<evidence type="ECO:0000256" key="3">
    <source>
        <dbReference type="ARBA" id="ARBA00022448"/>
    </source>
</evidence>
<feature type="transmembrane region" description="Helical" evidence="8">
    <location>
        <begin position="36"/>
        <end position="54"/>
    </location>
</feature>
<dbReference type="InterPro" id="IPR011701">
    <property type="entry name" value="MFS"/>
</dbReference>
<dbReference type="Pfam" id="PF07690">
    <property type="entry name" value="MFS_1"/>
    <property type="match status" value="1"/>
</dbReference>
<comment type="similarity">
    <text evidence="2">Belongs to the major facilitator superfamily. Nitrate/nitrite porter (TC 2.A.1.8) family.</text>
</comment>
<dbReference type="PROSITE" id="PS50850">
    <property type="entry name" value="MFS"/>
    <property type="match status" value="1"/>
</dbReference>
<dbReference type="GO" id="GO:0016857">
    <property type="term" value="F:racemase and epimerase activity, acting on carbohydrates and derivatives"/>
    <property type="evidence" value="ECO:0007669"/>
    <property type="project" value="InterPro"/>
</dbReference>
<evidence type="ECO:0000313" key="11">
    <source>
        <dbReference type="Proteomes" id="UP000649114"/>
    </source>
</evidence>
<feature type="transmembrane region" description="Helical" evidence="8">
    <location>
        <begin position="390"/>
        <end position="409"/>
    </location>
</feature>
<evidence type="ECO:0000256" key="4">
    <source>
        <dbReference type="ARBA" id="ARBA00022692"/>
    </source>
</evidence>
<keyword evidence="6" id="KW-0534">Nitrate assimilation</keyword>
<dbReference type="Gene3D" id="3.30.70.100">
    <property type="match status" value="1"/>
</dbReference>
<dbReference type="SUPFAM" id="SSF103473">
    <property type="entry name" value="MFS general substrate transporter"/>
    <property type="match status" value="1"/>
</dbReference>
<dbReference type="Proteomes" id="UP000649114">
    <property type="component" value="Unassembled WGS sequence"/>
</dbReference>
<comment type="caution">
    <text evidence="10">The sequence shown here is derived from an EMBL/GenBank/DDBJ whole genome shotgun (WGS) entry which is preliminary data.</text>
</comment>
<dbReference type="InterPro" id="IPR036259">
    <property type="entry name" value="MFS_trans_sf"/>
</dbReference>
<dbReference type="Gene3D" id="1.20.1250.20">
    <property type="entry name" value="MFS general substrate transporter like domains"/>
    <property type="match status" value="2"/>
</dbReference>
<keyword evidence="4 8" id="KW-0812">Transmembrane</keyword>
<sequence length="635" mass="69722">MMDTLKLLVVSPEINPSNRKARSIPVLNPFDRYGRVFFFSWLGFMVAFLSWYAFPPLLTVTIRKDLHMTQQQVANSNIVALLATFLVRFIAGPLCDRFGPRLVFIGLLLCGSIPTAMAGLVTTPSGLIALRFFVGILGGTFVPCQVWCTGFFDKNIVGTANSLAAGWGNAGGGITYFVMPALYDSLVHSQGLAPHKAWRVSYIVPFIIIVVLALCMLFICEDTPTGKWSERHIWMKENNESQANIVNLMSGSPSTRPSGPPSINISTPQSEKKGIQTPQMVDPEAQAVGQVDILRTDTVVAPSSKEVMNVLLSLSTAAVAIPYACSFGSELAINSILGEFYSKNFPDMGQTQSGRWAAMFGLLNVVFRPAGGFIADMLYKYTGAVWSKKLLLSFLGVVMGAFQLAIGLTDPRSEATMFGLTAGLAFFLEACNGANFAVVPHVHPFANGVVSGAVGGMGNLGGIIFAIIFRYNETHYSRSLWIIGVISIAANLAVSWIRPLPSHRYTISPQSKQPITRPEMAPVRRIAQIVHLKPSAVEAYKECHANVWPEVLQQIQDCNIRDYSIFFDNERTLFATFKYVGDDYEADMEKMRANPKVREWWAMTDGMQESPIPGAVGSAEGPGWWKVLDEVFYTD</sequence>
<evidence type="ECO:0000256" key="2">
    <source>
        <dbReference type="ARBA" id="ARBA00008432"/>
    </source>
</evidence>
<dbReference type="GO" id="GO:0015113">
    <property type="term" value="F:nitrite transmembrane transporter activity"/>
    <property type="evidence" value="ECO:0007669"/>
    <property type="project" value="InterPro"/>
</dbReference>
<dbReference type="FunFam" id="1.20.1250.20:FF:000463">
    <property type="entry name" value="Nitrate transporter CrnA"/>
    <property type="match status" value="1"/>
</dbReference>
<evidence type="ECO:0000256" key="1">
    <source>
        <dbReference type="ARBA" id="ARBA00004141"/>
    </source>
</evidence>
<dbReference type="EMBL" id="JAAAPU010000010">
    <property type="protein sequence ID" value="KAF4208352.1"/>
    <property type="molecule type" value="Genomic_DNA"/>
</dbReference>
<feature type="transmembrane region" description="Helical" evidence="8">
    <location>
        <begin position="202"/>
        <end position="220"/>
    </location>
</feature>
<dbReference type="InterPro" id="IPR008000">
    <property type="entry name" value="Rham/fucose_mutarotase"/>
</dbReference>
<evidence type="ECO:0000256" key="5">
    <source>
        <dbReference type="ARBA" id="ARBA00022989"/>
    </source>
</evidence>
<dbReference type="InterPro" id="IPR044772">
    <property type="entry name" value="NO3_transporter"/>
</dbReference>
<evidence type="ECO:0000256" key="8">
    <source>
        <dbReference type="SAM" id="Phobius"/>
    </source>
</evidence>
<reference evidence="10" key="2">
    <citation type="submission" date="2020-04" db="EMBL/GenBank/DDBJ databases">
        <authorList>
            <person name="Santos R.A.C."/>
            <person name="Steenwyk J.L."/>
            <person name="Rivero-Menendez O."/>
            <person name="Mead M.E."/>
            <person name="Silva L.P."/>
            <person name="Bastos R.W."/>
            <person name="Alastruey-Izquierdo A."/>
            <person name="Goldman G.H."/>
            <person name="Rokas A."/>
        </authorList>
    </citation>
    <scope>NUCLEOTIDE SEQUENCE</scope>
    <source>
        <strain evidence="10">CNM-CM8927</strain>
    </source>
</reference>